<protein>
    <recommendedName>
        <fullName evidence="6">60S ribosomal protein L13</fullName>
    </recommendedName>
</protein>
<dbReference type="GO" id="GO:0022625">
    <property type="term" value="C:cytosolic large ribosomal subunit"/>
    <property type="evidence" value="ECO:0007669"/>
    <property type="project" value="TreeGrafter"/>
</dbReference>
<evidence type="ECO:0000313" key="5">
    <source>
        <dbReference type="EMBL" id="CAD9117619.1"/>
    </source>
</evidence>
<gene>
    <name evidence="5" type="ORF">NDES1114_LOCUS15593</name>
</gene>
<evidence type="ECO:0000256" key="2">
    <source>
        <dbReference type="ARBA" id="ARBA00022980"/>
    </source>
</evidence>
<sequence length="219" mass="25063">MVKGNDAIPHLHQRKHFQPGSSQKGNYIVRLDQPKRAQHRRRQRLIKAKKAFPRPLRNLRPAVNCETVRYNMKKRLGRGFSEEELAGAGISPQYAATIGIRVDLRRKNTSEEGLKLNTQRLKTYLSKLVLFPINHNKLRAGEADAAAQKTAVQDRTRRSQTVVDPATIRAAAEAPRKLSADEKKRKAYRFLKKNISAVRFLGARIARAIKKEEREKKNK</sequence>
<keyword evidence="2" id="KW-0689">Ribosomal protein</keyword>
<comment type="similarity">
    <text evidence="1">Belongs to the eukaryotic ribosomal protein eL13 family.</text>
</comment>
<dbReference type="GO" id="GO:0003735">
    <property type="term" value="F:structural constituent of ribosome"/>
    <property type="evidence" value="ECO:0007669"/>
    <property type="project" value="InterPro"/>
</dbReference>
<dbReference type="PANTHER" id="PTHR11722:SF0">
    <property type="entry name" value="LARGE RIBOSOMAL SUBUNIT PROTEIN EL13"/>
    <property type="match status" value="1"/>
</dbReference>
<dbReference type="EMBL" id="HBGF01023574">
    <property type="protein sequence ID" value="CAD9117619.1"/>
    <property type="molecule type" value="Transcribed_RNA"/>
</dbReference>
<reference evidence="5" key="1">
    <citation type="submission" date="2021-01" db="EMBL/GenBank/DDBJ databases">
        <authorList>
            <person name="Corre E."/>
            <person name="Pelletier E."/>
            <person name="Niang G."/>
            <person name="Scheremetjew M."/>
            <person name="Finn R."/>
            <person name="Kale V."/>
            <person name="Holt S."/>
            <person name="Cochrane G."/>
            <person name="Meng A."/>
            <person name="Brown T."/>
            <person name="Cohen L."/>
        </authorList>
    </citation>
    <scope>NUCLEOTIDE SEQUENCE</scope>
    <source>
        <strain evidence="5">CCAP 1951/1</strain>
    </source>
</reference>
<evidence type="ECO:0000256" key="1">
    <source>
        <dbReference type="ARBA" id="ARBA00005640"/>
    </source>
</evidence>
<feature type="region of interest" description="Disordered" evidence="4">
    <location>
        <begin position="1"/>
        <end position="27"/>
    </location>
</feature>
<dbReference type="AlphaFoldDB" id="A0A7S1LZ03"/>
<dbReference type="HAMAP" id="MF_00499">
    <property type="entry name" value="Ribosomal_eL13"/>
    <property type="match status" value="1"/>
</dbReference>
<dbReference type="Pfam" id="PF01294">
    <property type="entry name" value="Ribosomal_L13e"/>
    <property type="match status" value="1"/>
</dbReference>
<name>A0A7S1LZ03_NEODS</name>
<evidence type="ECO:0008006" key="6">
    <source>
        <dbReference type="Google" id="ProtNLM"/>
    </source>
</evidence>
<dbReference type="GO" id="GO:0006412">
    <property type="term" value="P:translation"/>
    <property type="evidence" value="ECO:0007669"/>
    <property type="project" value="InterPro"/>
</dbReference>
<evidence type="ECO:0000256" key="3">
    <source>
        <dbReference type="ARBA" id="ARBA00023274"/>
    </source>
</evidence>
<dbReference type="GO" id="GO:0003723">
    <property type="term" value="F:RNA binding"/>
    <property type="evidence" value="ECO:0007669"/>
    <property type="project" value="TreeGrafter"/>
</dbReference>
<organism evidence="5">
    <name type="scientific">Neobodo designis</name>
    <name type="common">Flagellated protozoan</name>
    <name type="synonym">Bodo designis</name>
    <dbReference type="NCBI Taxonomy" id="312471"/>
    <lineage>
        <taxon>Eukaryota</taxon>
        <taxon>Discoba</taxon>
        <taxon>Euglenozoa</taxon>
        <taxon>Kinetoplastea</taxon>
        <taxon>Metakinetoplastina</taxon>
        <taxon>Neobodonida</taxon>
        <taxon>Neobodo</taxon>
    </lineage>
</organism>
<proteinExistence type="inferred from homology"/>
<accession>A0A7S1LZ03</accession>
<keyword evidence="3" id="KW-0687">Ribonucleoprotein</keyword>
<evidence type="ECO:0000256" key="4">
    <source>
        <dbReference type="SAM" id="MobiDB-lite"/>
    </source>
</evidence>
<dbReference type="InterPro" id="IPR001380">
    <property type="entry name" value="Ribosomal_eL13"/>
</dbReference>
<dbReference type="PANTHER" id="PTHR11722">
    <property type="entry name" value="60S RIBOSOMAL PROTEIN L13"/>
    <property type="match status" value="1"/>
</dbReference>